<keyword evidence="1" id="KW-0812">Transmembrane</keyword>
<dbReference type="GO" id="GO:0005783">
    <property type="term" value="C:endoplasmic reticulum"/>
    <property type="evidence" value="ECO:0007669"/>
    <property type="project" value="TreeGrafter"/>
</dbReference>
<protein>
    <submittedName>
        <fullName evidence="3">Phospholipid/glycerol acyltransferase domain-containing protein</fullName>
    </submittedName>
</protein>
<dbReference type="AlphaFoldDB" id="A0A915DPF6"/>
<sequence>MPLQNRSLATDFGKDLSQRNTKVFAGIDSLVEYYSKAGSNYQLLLFPEGTDKCPKATERSMKFAEKNNLIHYDYLLHPRTTGFAYILQKMKKVDYVEYVYDVTVAYNDAIVQSEVDLVTLGLCPKQVHFDIRKFSVKDLPETDSELDELDTLPNAQIFEMTPLARLLQIFIILVWVVLTICWMYFFFSYNYQGMVALVTIGFFVGAQYFYGGVEMIITEQAFKQWQVIEKEDKKNN</sequence>
<feature type="transmembrane region" description="Helical" evidence="1">
    <location>
        <begin position="166"/>
        <end position="185"/>
    </location>
</feature>
<dbReference type="WBParaSite" id="jg21568">
    <property type="protein sequence ID" value="jg21568"/>
    <property type="gene ID" value="jg21568"/>
</dbReference>
<feature type="transmembrane region" description="Helical" evidence="1">
    <location>
        <begin position="191"/>
        <end position="210"/>
    </location>
</feature>
<keyword evidence="2" id="KW-1185">Reference proteome</keyword>
<dbReference type="PANTHER" id="PTHR10983:SF19">
    <property type="entry name" value="PHOSPHOLIPID_GLYCEROL ACYLTRANSFERASE DOMAIN-CONTAINING PROTEIN"/>
    <property type="match status" value="1"/>
</dbReference>
<evidence type="ECO:0000313" key="2">
    <source>
        <dbReference type="Proteomes" id="UP000887574"/>
    </source>
</evidence>
<dbReference type="PANTHER" id="PTHR10983">
    <property type="entry name" value="1-ACYLGLYCEROL-3-PHOSPHATE ACYLTRANSFERASE-RELATED"/>
    <property type="match status" value="1"/>
</dbReference>
<dbReference type="GO" id="GO:0036149">
    <property type="term" value="P:phosphatidylinositol acyl-chain remodeling"/>
    <property type="evidence" value="ECO:0007669"/>
    <property type="project" value="TreeGrafter"/>
</dbReference>
<organism evidence="2 3">
    <name type="scientific">Ditylenchus dipsaci</name>
    <dbReference type="NCBI Taxonomy" id="166011"/>
    <lineage>
        <taxon>Eukaryota</taxon>
        <taxon>Metazoa</taxon>
        <taxon>Ecdysozoa</taxon>
        <taxon>Nematoda</taxon>
        <taxon>Chromadorea</taxon>
        <taxon>Rhabditida</taxon>
        <taxon>Tylenchina</taxon>
        <taxon>Tylenchomorpha</taxon>
        <taxon>Sphaerularioidea</taxon>
        <taxon>Anguinidae</taxon>
        <taxon>Anguininae</taxon>
        <taxon>Ditylenchus</taxon>
    </lineage>
</organism>
<dbReference type="GO" id="GO:0016746">
    <property type="term" value="F:acyltransferase activity"/>
    <property type="evidence" value="ECO:0007669"/>
    <property type="project" value="TreeGrafter"/>
</dbReference>
<keyword evidence="1" id="KW-0472">Membrane</keyword>
<evidence type="ECO:0000313" key="3">
    <source>
        <dbReference type="WBParaSite" id="jg21568"/>
    </source>
</evidence>
<dbReference type="Proteomes" id="UP000887574">
    <property type="component" value="Unplaced"/>
</dbReference>
<reference evidence="3" key="1">
    <citation type="submission" date="2022-11" db="UniProtKB">
        <authorList>
            <consortium name="WormBaseParasite"/>
        </authorList>
    </citation>
    <scope>IDENTIFICATION</scope>
</reference>
<evidence type="ECO:0000256" key="1">
    <source>
        <dbReference type="SAM" id="Phobius"/>
    </source>
</evidence>
<keyword evidence="1" id="KW-1133">Transmembrane helix</keyword>
<accession>A0A915DPF6</accession>
<dbReference type="CDD" id="cd07990">
    <property type="entry name" value="LPLAT_LCLAT1-like"/>
    <property type="match status" value="1"/>
</dbReference>
<name>A0A915DPF6_9BILA</name>
<proteinExistence type="predicted"/>